<reference evidence="2" key="1">
    <citation type="submission" date="2017-12" db="EMBL/GenBank/DDBJ databases">
        <title>FDA dAtabase for Regulatory Grade micrObial Sequences (FDA-ARGOS): Supporting development and validation of Infectious Disease Dx tests.</title>
        <authorList>
            <person name="Sichtig H."/>
            <person name="Tallon L."/>
            <person name="Sadzewicz L."/>
            <person name="Sengamalay N."/>
            <person name="Nagaraj S."/>
            <person name="Vavikolanu K."/>
            <person name="Aluvathingal J."/>
            <person name="Nadendla S."/>
            <person name="Pirone D.C."/>
            <person name="Hoffman M."/>
            <person name="Muruvanda T."/>
            <person name="Allard M."/>
            <person name="Evans P."/>
        </authorList>
    </citation>
    <scope>NUCLEOTIDE SEQUENCE [LARGE SCALE GENOMIC DNA]</scope>
    <source>
        <strain evidence="2">FDAARGOS_55</strain>
    </source>
</reference>
<gene>
    <name evidence="1" type="ORF">RK55_002940</name>
</gene>
<dbReference type="AlphaFoldDB" id="A0A2K0JAF8"/>
<sequence length="84" mass="9627">MAHIALPYNKSPIMPTVTQKIRTIPTNYAMPYLIFTPAAHTVVVKRLMHSVDKIHHIIGSKMNGPAIIMSLFWKRTYENRRPLG</sequence>
<dbReference type="Proteomes" id="UP000236163">
    <property type="component" value="Unassembled WGS sequence"/>
</dbReference>
<evidence type="ECO:0000313" key="2">
    <source>
        <dbReference type="Proteomes" id="UP000236163"/>
    </source>
</evidence>
<dbReference type="EMBL" id="JWSP02000004">
    <property type="protein sequence ID" value="PNO32264.1"/>
    <property type="molecule type" value="Genomic_DNA"/>
</dbReference>
<evidence type="ECO:0000313" key="1">
    <source>
        <dbReference type="EMBL" id="PNO32264.1"/>
    </source>
</evidence>
<protein>
    <submittedName>
        <fullName evidence="1">Uncharacterized protein</fullName>
    </submittedName>
</protein>
<name>A0A2K0JAF8_SALHO</name>
<proteinExistence type="predicted"/>
<comment type="caution">
    <text evidence="1">The sequence shown here is derived from an EMBL/GenBank/DDBJ whole genome shotgun (WGS) entry which is preliminary data.</text>
</comment>
<organism evidence="1 2">
    <name type="scientific">Salmonella enterica subsp. houtenae serovar 50:g,z51:-</name>
    <dbReference type="NCBI Taxonomy" id="1173947"/>
    <lineage>
        <taxon>Bacteria</taxon>
        <taxon>Pseudomonadati</taxon>
        <taxon>Pseudomonadota</taxon>
        <taxon>Gammaproteobacteria</taxon>
        <taxon>Enterobacterales</taxon>
        <taxon>Enterobacteriaceae</taxon>
        <taxon>Salmonella</taxon>
    </lineage>
</organism>
<accession>A0A2K0JAF8</accession>